<proteinExistence type="predicted"/>
<evidence type="ECO:0000313" key="1">
    <source>
        <dbReference type="EMBL" id="CAL1272492.1"/>
    </source>
</evidence>
<gene>
    <name evidence="1" type="ORF">LARSCL_LOCUS6419</name>
</gene>
<dbReference type="AlphaFoldDB" id="A0AAV1ZQ60"/>
<name>A0AAV1ZQ60_9ARAC</name>
<keyword evidence="2" id="KW-1185">Reference proteome</keyword>
<reference evidence="1 2" key="1">
    <citation type="submission" date="2024-04" db="EMBL/GenBank/DDBJ databases">
        <authorList>
            <person name="Rising A."/>
            <person name="Reimegard J."/>
            <person name="Sonavane S."/>
            <person name="Akerstrom W."/>
            <person name="Nylinder S."/>
            <person name="Hedman E."/>
            <person name="Kallberg Y."/>
        </authorList>
    </citation>
    <scope>NUCLEOTIDE SEQUENCE [LARGE SCALE GENOMIC DNA]</scope>
</reference>
<comment type="caution">
    <text evidence="1">The sequence shown here is derived from an EMBL/GenBank/DDBJ whole genome shotgun (WGS) entry which is preliminary data.</text>
</comment>
<organism evidence="1 2">
    <name type="scientific">Larinioides sclopetarius</name>
    <dbReference type="NCBI Taxonomy" id="280406"/>
    <lineage>
        <taxon>Eukaryota</taxon>
        <taxon>Metazoa</taxon>
        <taxon>Ecdysozoa</taxon>
        <taxon>Arthropoda</taxon>
        <taxon>Chelicerata</taxon>
        <taxon>Arachnida</taxon>
        <taxon>Araneae</taxon>
        <taxon>Araneomorphae</taxon>
        <taxon>Entelegynae</taxon>
        <taxon>Araneoidea</taxon>
        <taxon>Araneidae</taxon>
        <taxon>Larinioides</taxon>
    </lineage>
</organism>
<accession>A0AAV1ZQ60</accession>
<protein>
    <submittedName>
        <fullName evidence="1">Uncharacterized protein</fullName>
    </submittedName>
</protein>
<sequence length="74" mass="8715">MNEFFTNLPLFLSINKHDSLIISRRHVRRKGTTDRKNSYCHYVANRPCFYHKPVCVRAITARQRAGGRRIDVVL</sequence>
<evidence type="ECO:0000313" key="2">
    <source>
        <dbReference type="Proteomes" id="UP001497382"/>
    </source>
</evidence>
<dbReference type="EMBL" id="CAXIEN010000061">
    <property type="protein sequence ID" value="CAL1272492.1"/>
    <property type="molecule type" value="Genomic_DNA"/>
</dbReference>
<dbReference type="Proteomes" id="UP001497382">
    <property type="component" value="Unassembled WGS sequence"/>
</dbReference>